<evidence type="ECO:0000313" key="3">
    <source>
        <dbReference type="Proteomes" id="UP001147695"/>
    </source>
</evidence>
<protein>
    <submittedName>
        <fullName evidence="2">Uncharacterized protein</fullName>
    </submittedName>
</protein>
<comment type="caution">
    <text evidence="2">The sequence shown here is derived from an EMBL/GenBank/DDBJ whole genome shotgun (WGS) entry which is preliminary data.</text>
</comment>
<reference evidence="2" key="2">
    <citation type="journal article" date="2023" name="IMA Fungus">
        <title>Comparative genomic study of the Penicillium genus elucidates a diverse pangenome and 15 lateral gene transfer events.</title>
        <authorList>
            <person name="Petersen C."/>
            <person name="Sorensen T."/>
            <person name="Nielsen M.R."/>
            <person name="Sondergaard T.E."/>
            <person name="Sorensen J.L."/>
            <person name="Fitzpatrick D.A."/>
            <person name="Frisvad J.C."/>
            <person name="Nielsen K.L."/>
        </authorList>
    </citation>
    <scope>NUCLEOTIDE SEQUENCE</scope>
    <source>
        <strain evidence="2">IBT 35673</strain>
    </source>
</reference>
<evidence type="ECO:0000313" key="2">
    <source>
        <dbReference type="EMBL" id="KAJ5322422.1"/>
    </source>
</evidence>
<reference evidence="2" key="1">
    <citation type="submission" date="2022-12" db="EMBL/GenBank/DDBJ databases">
        <authorList>
            <person name="Petersen C."/>
        </authorList>
    </citation>
    <scope>NUCLEOTIDE SEQUENCE</scope>
    <source>
        <strain evidence="2">IBT 35673</strain>
    </source>
</reference>
<proteinExistence type="predicted"/>
<gene>
    <name evidence="2" type="ORF">N7452_010711</name>
</gene>
<dbReference type="AlphaFoldDB" id="A0A9W9Q309"/>
<feature type="region of interest" description="Disordered" evidence="1">
    <location>
        <begin position="1"/>
        <end position="39"/>
    </location>
</feature>
<accession>A0A9W9Q309</accession>
<dbReference type="Proteomes" id="UP001147695">
    <property type="component" value="Unassembled WGS sequence"/>
</dbReference>
<sequence length="97" mass="11026">MKHNGLGRTRSAENQASQVSDDVRRTVGPYGSHNRLNRKHAKGLSTLNELILAKKHTLFRANITPRFFHTRWNGWLGRLAISGAPEPILNTIRDDRD</sequence>
<organism evidence="2 3">
    <name type="scientific">Penicillium brevicompactum</name>
    <dbReference type="NCBI Taxonomy" id="5074"/>
    <lineage>
        <taxon>Eukaryota</taxon>
        <taxon>Fungi</taxon>
        <taxon>Dikarya</taxon>
        <taxon>Ascomycota</taxon>
        <taxon>Pezizomycotina</taxon>
        <taxon>Eurotiomycetes</taxon>
        <taxon>Eurotiomycetidae</taxon>
        <taxon>Eurotiales</taxon>
        <taxon>Aspergillaceae</taxon>
        <taxon>Penicillium</taxon>
    </lineage>
</organism>
<name>A0A9W9Q309_PENBR</name>
<evidence type="ECO:0000256" key="1">
    <source>
        <dbReference type="SAM" id="MobiDB-lite"/>
    </source>
</evidence>
<dbReference type="EMBL" id="JAPZBQ010000006">
    <property type="protein sequence ID" value="KAJ5322422.1"/>
    <property type="molecule type" value="Genomic_DNA"/>
</dbReference>